<dbReference type="RefSeq" id="XP_062631450.1">
    <property type="nucleotide sequence ID" value="XM_062775467.1"/>
</dbReference>
<proteinExistence type="predicted"/>
<name>A0AAF1BR14_9TREE</name>
<gene>
    <name evidence="2" type="ORF">LOC62_07G008924</name>
</gene>
<evidence type="ECO:0000256" key="1">
    <source>
        <dbReference type="SAM" id="MobiDB-lite"/>
    </source>
</evidence>
<dbReference type="Proteomes" id="UP000827549">
    <property type="component" value="Chromosome 7"/>
</dbReference>
<dbReference type="AlphaFoldDB" id="A0AAF1BR14"/>
<dbReference type="GeneID" id="87812088"/>
<protein>
    <submittedName>
        <fullName evidence="2">Uncharacterized protein</fullName>
    </submittedName>
</protein>
<feature type="region of interest" description="Disordered" evidence="1">
    <location>
        <begin position="58"/>
        <end position="131"/>
    </location>
</feature>
<dbReference type="EMBL" id="CP086720">
    <property type="protein sequence ID" value="WOO85424.1"/>
    <property type="molecule type" value="Genomic_DNA"/>
</dbReference>
<reference evidence="2" key="1">
    <citation type="submission" date="2023-10" db="EMBL/GenBank/DDBJ databases">
        <authorList>
            <person name="Noh H."/>
        </authorList>
    </citation>
    <scope>NUCLEOTIDE SEQUENCE</scope>
    <source>
        <strain evidence="2">DUCC4014</strain>
    </source>
</reference>
<sequence>MAASPASTSSTPSPTRSSPPPAPPKQRTSRKAVLEVFRERARRKFLVECRDQVDSHVMRPLATHPRPRVNTSRTGPSSRCMLVREAPQQAMHPQDMPVDEAGGSAGGRPLVPAGHPADDCSVPPRRLLTGS</sequence>
<evidence type="ECO:0000313" key="2">
    <source>
        <dbReference type="EMBL" id="WOO85424.1"/>
    </source>
</evidence>
<keyword evidence="3" id="KW-1185">Reference proteome</keyword>
<organism evidence="2 3">
    <name type="scientific">Vanrija pseudolonga</name>
    <dbReference type="NCBI Taxonomy" id="143232"/>
    <lineage>
        <taxon>Eukaryota</taxon>
        <taxon>Fungi</taxon>
        <taxon>Dikarya</taxon>
        <taxon>Basidiomycota</taxon>
        <taxon>Agaricomycotina</taxon>
        <taxon>Tremellomycetes</taxon>
        <taxon>Trichosporonales</taxon>
        <taxon>Trichosporonaceae</taxon>
        <taxon>Vanrija</taxon>
    </lineage>
</organism>
<accession>A0AAF1BR14</accession>
<evidence type="ECO:0000313" key="3">
    <source>
        <dbReference type="Proteomes" id="UP000827549"/>
    </source>
</evidence>
<feature type="compositionally biased region" description="Low complexity" evidence="1">
    <location>
        <begin position="1"/>
        <end position="16"/>
    </location>
</feature>
<feature type="region of interest" description="Disordered" evidence="1">
    <location>
        <begin position="1"/>
        <end position="31"/>
    </location>
</feature>